<evidence type="ECO:0008006" key="3">
    <source>
        <dbReference type="Google" id="ProtNLM"/>
    </source>
</evidence>
<evidence type="ECO:0000313" key="2">
    <source>
        <dbReference type="Proteomes" id="UP001501469"/>
    </source>
</evidence>
<evidence type="ECO:0000313" key="1">
    <source>
        <dbReference type="EMBL" id="GAA4037558.1"/>
    </source>
</evidence>
<keyword evidence="2" id="KW-1185">Reference proteome</keyword>
<gene>
    <name evidence="1" type="ORF">GCM10022409_23300</name>
</gene>
<dbReference type="Proteomes" id="UP001501469">
    <property type="component" value="Unassembled WGS sequence"/>
</dbReference>
<sequence>MRPKKVTVSLTFIHHFPFPQPSKQPVYLIMRSPAPAAHRTDRQRLTRVSQPRLARPAPVADRARQVRAPALPRPPAPPAAVSYNTLVINGENDSRWQIMFGDGNQVSTVNLADYRVHADIGHRVYNLTGILPDAIGIDLNAGAGVHSFSMSGGVNFIWHTRGDVTLFPEVHFYKGANLGFAKGITSAGTDASVGGALLLAWATAYDTKGNSTPAPSAWVANGYNWTGYFWSASLSIPTPWGFNATVSYFTSDWHPVRKDNTVWWGVSIGASRNLQPTGNLPSKAWDIAKLLAGKSGLALSQQEYYMVFGNGQDYLLDQRGRPTKSISGGQWFINQNDYNKK</sequence>
<proteinExistence type="predicted"/>
<protein>
    <recommendedName>
        <fullName evidence="3">LTD domain-containing protein</fullName>
    </recommendedName>
</protein>
<comment type="caution">
    <text evidence="1">The sequence shown here is derived from an EMBL/GenBank/DDBJ whole genome shotgun (WGS) entry which is preliminary data.</text>
</comment>
<dbReference type="EMBL" id="BAABDK010000017">
    <property type="protein sequence ID" value="GAA4037558.1"/>
    <property type="molecule type" value="Genomic_DNA"/>
</dbReference>
<reference evidence="2" key="1">
    <citation type="journal article" date="2019" name="Int. J. Syst. Evol. Microbiol.">
        <title>The Global Catalogue of Microorganisms (GCM) 10K type strain sequencing project: providing services to taxonomists for standard genome sequencing and annotation.</title>
        <authorList>
            <consortium name="The Broad Institute Genomics Platform"/>
            <consortium name="The Broad Institute Genome Sequencing Center for Infectious Disease"/>
            <person name="Wu L."/>
            <person name="Ma J."/>
        </authorList>
    </citation>
    <scope>NUCLEOTIDE SEQUENCE [LARGE SCALE GENOMIC DNA]</scope>
    <source>
        <strain evidence="2">JCM 17225</strain>
    </source>
</reference>
<organism evidence="1 2">
    <name type="scientific">Hymenobacter glaciei</name>
    <dbReference type="NCBI Taxonomy" id="877209"/>
    <lineage>
        <taxon>Bacteria</taxon>
        <taxon>Pseudomonadati</taxon>
        <taxon>Bacteroidota</taxon>
        <taxon>Cytophagia</taxon>
        <taxon>Cytophagales</taxon>
        <taxon>Hymenobacteraceae</taxon>
        <taxon>Hymenobacter</taxon>
    </lineage>
</organism>
<accession>A0ABP7U8A7</accession>
<name>A0ABP7U8A7_9BACT</name>